<evidence type="ECO:0000256" key="4">
    <source>
        <dbReference type="ARBA" id="ARBA00022692"/>
    </source>
</evidence>
<keyword evidence="4 7" id="KW-0812">Transmembrane</keyword>
<dbReference type="Pfam" id="PF09594">
    <property type="entry name" value="GT87"/>
    <property type="match status" value="1"/>
</dbReference>
<dbReference type="EMBL" id="BART01010321">
    <property type="protein sequence ID" value="GAG87838.1"/>
    <property type="molecule type" value="Genomic_DNA"/>
</dbReference>
<evidence type="ECO:0000256" key="2">
    <source>
        <dbReference type="ARBA" id="ARBA00022475"/>
    </source>
</evidence>
<feature type="transmembrane region" description="Helical" evidence="7">
    <location>
        <begin position="242"/>
        <end position="262"/>
    </location>
</feature>
<protein>
    <recommendedName>
        <fullName evidence="9">Glycosyltransferase RgtA/B/C/D-like domain-containing protein</fullName>
    </recommendedName>
</protein>
<evidence type="ECO:0000313" key="8">
    <source>
        <dbReference type="EMBL" id="GAG87838.1"/>
    </source>
</evidence>
<dbReference type="AlphaFoldDB" id="X1BUI1"/>
<dbReference type="InterPro" id="IPR018584">
    <property type="entry name" value="GT87"/>
</dbReference>
<feature type="non-terminal residue" evidence="8">
    <location>
        <position position="336"/>
    </location>
</feature>
<feature type="transmembrane region" description="Helical" evidence="7">
    <location>
        <begin position="45"/>
        <end position="66"/>
    </location>
</feature>
<evidence type="ECO:0000256" key="6">
    <source>
        <dbReference type="ARBA" id="ARBA00023136"/>
    </source>
</evidence>
<gene>
    <name evidence="8" type="ORF">S01H4_22498</name>
</gene>
<proteinExistence type="predicted"/>
<evidence type="ECO:0000256" key="1">
    <source>
        <dbReference type="ARBA" id="ARBA00004651"/>
    </source>
</evidence>
<feature type="transmembrane region" description="Helical" evidence="7">
    <location>
        <begin position="138"/>
        <end position="160"/>
    </location>
</feature>
<dbReference type="GO" id="GO:0005886">
    <property type="term" value="C:plasma membrane"/>
    <property type="evidence" value="ECO:0007669"/>
    <property type="project" value="UniProtKB-SubCell"/>
</dbReference>
<feature type="transmembrane region" description="Helical" evidence="7">
    <location>
        <begin position="180"/>
        <end position="200"/>
    </location>
</feature>
<comment type="subcellular location">
    <subcellularLocation>
        <location evidence="1">Cell membrane</location>
        <topology evidence="1">Multi-pass membrane protein</topology>
    </subcellularLocation>
</comment>
<organism evidence="8">
    <name type="scientific">marine sediment metagenome</name>
    <dbReference type="NCBI Taxonomy" id="412755"/>
    <lineage>
        <taxon>unclassified sequences</taxon>
        <taxon>metagenomes</taxon>
        <taxon>ecological metagenomes</taxon>
    </lineage>
</organism>
<feature type="transmembrane region" description="Helical" evidence="7">
    <location>
        <begin position="292"/>
        <end position="311"/>
    </location>
</feature>
<evidence type="ECO:0000256" key="7">
    <source>
        <dbReference type="SAM" id="Phobius"/>
    </source>
</evidence>
<name>X1BUI1_9ZZZZ</name>
<sequence length="336" mass="38879">YFNAGKIIIEDINDLYNQSNYLFPYRYFPISAYFFTPFSMMGLEIGYFVFQIFSLFLNFACCYLIYINAAKIQLNRLNSKKNDLNSRSIKYITIYLLCFPHFMNYALGQINNLITVFLLLAVYFFLKNSLVYEFLGGILIGISISIKPLAIFIIPFIIIINWNRKNKKLKIDLKRSSFRLFGVIIPILVSVLFFILYPTLWQGFVDINFSGEYTEEGINNSISITRAILNLFYIMGIQSSKFIIFIIIVLIVAIPGFLIYIFKKNSNVGINEGLIMGMIIMSLVYFDSWDHHIVSLAPFLSIFLITIDSRVNLKATRLIKNFNIGYFLLALLVVPL</sequence>
<feature type="non-terminal residue" evidence="8">
    <location>
        <position position="1"/>
    </location>
</feature>
<keyword evidence="6 7" id="KW-0472">Membrane</keyword>
<dbReference type="GO" id="GO:0016758">
    <property type="term" value="F:hexosyltransferase activity"/>
    <property type="evidence" value="ECO:0007669"/>
    <property type="project" value="InterPro"/>
</dbReference>
<evidence type="ECO:0008006" key="9">
    <source>
        <dbReference type="Google" id="ProtNLM"/>
    </source>
</evidence>
<reference evidence="8" key="1">
    <citation type="journal article" date="2014" name="Front. Microbiol.">
        <title>High frequency of phylogenetically diverse reductive dehalogenase-homologous genes in deep subseafloor sedimentary metagenomes.</title>
        <authorList>
            <person name="Kawai M."/>
            <person name="Futagami T."/>
            <person name="Toyoda A."/>
            <person name="Takaki Y."/>
            <person name="Nishi S."/>
            <person name="Hori S."/>
            <person name="Arai W."/>
            <person name="Tsubouchi T."/>
            <person name="Morono Y."/>
            <person name="Uchiyama I."/>
            <person name="Ito T."/>
            <person name="Fujiyama A."/>
            <person name="Inagaki F."/>
            <person name="Takami H."/>
        </authorList>
    </citation>
    <scope>NUCLEOTIDE SEQUENCE</scope>
    <source>
        <strain evidence="8">Expedition CK06-06</strain>
    </source>
</reference>
<feature type="transmembrane region" description="Helical" evidence="7">
    <location>
        <begin position="105"/>
        <end position="126"/>
    </location>
</feature>
<keyword evidence="5 7" id="KW-1133">Transmembrane helix</keyword>
<feature type="transmembrane region" description="Helical" evidence="7">
    <location>
        <begin position="269"/>
        <end position="286"/>
    </location>
</feature>
<keyword evidence="2" id="KW-1003">Cell membrane</keyword>
<evidence type="ECO:0000256" key="3">
    <source>
        <dbReference type="ARBA" id="ARBA00022679"/>
    </source>
</evidence>
<keyword evidence="3" id="KW-0808">Transferase</keyword>
<comment type="caution">
    <text evidence="8">The sequence shown here is derived from an EMBL/GenBank/DDBJ whole genome shotgun (WGS) entry which is preliminary data.</text>
</comment>
<accession>X1BUI1</accession>
<evidence type="ECO:0000256" key="5">
    <source>
        <dbReference type="ARBA" id="ARBA00022989"/>
    </source>
</evidence>